<organism evidence="2 3">
    <name type="scientific">Pararge aegeria aegeria</name>
    <dbReference type="NCBI Taxonomy" id="348720"/>
    <lineage>
        <taxon>Eukaryota</taxon>
        <taxon>Metazoa</taxon>
        <taxon>Ecdysozoa</taxon>
        <taxon>Arthropoda</taxon>
        <taxon>Hexapoda</taxon>
        <taxon>Insecta</taxon>
        <taxon>Pterygota</taxon>
        <taxon>Neoptera</taxon>
        <taxon>Endopterygota</taxon>
        <taxon>Lepidoptera</taxon>
        <taxon>Glossata</taxon>
        <taxon>Ditrysia</taxon>
        <taxon>Papilionoidea</taxon>
        <taxon>Nymphalidae</taxon>
        <taxon>Satyrinae</taxon>
        <taxon>Satyrini</taxon>
        <taxon>Parargina</taxon>
        <taxon>Pararge</taxon>
    </lineage>
</organism>
<dbReference type="EMBL" id="CAKXAJ010024897">
    <property type="protein sequence ID" value="CAH2232406.1"/>
    <property type="molecule type" value="Genomic_DNA"/>
</dbReference>
<protein>
    <submittedName>
        <fullName evidence="2">Jg20999 protein</fullName>
    </submittedName>
</protein>
<dbReference type="InterPro" id="IPR011993">
    <property type="entry name" value="PH-like_dom_sf"/>
</dbReference>
<dbReference type="Gene3D" id="2.30.29.30">
    <property type="entry name" value="Pleckstrin-homology domain (PH domain)/Phosphotyrosine-binding domain (PTB)"/>
    <property type="match status" value="1"/>
</dbReference>
<evidence type="ECO:0000259" key="1">
    <source>
        <dbReference type="PROSITE" id="PS50003"/>
    </source>
</evidence>
<comment type="caution">
    <text evidence="2">The sequence shown here is derived from an EMBL/GenBank/DDBJ whole genome shotgun (WGS) entry which is preliminary data.</text>
</comment>
<dbReference type="Proteomes" id="UP000838756">
    <property type="component" value="Unassembled WGS sequence"/>
</dbReference>
<dbReference type="AlphaFoldDB" id="A0A8S4R710"/>
<keyword evidence="3" id="KW-1185">Reference proteome</keyword>
<accession>A0A8S4R710</accession>
<dbReference type="InterPro" id="IPR001849">
    <property type="entry name" value="PH_domain"/>
</dbReference>
<proteinExistence type="predicted"/>
<reference evidence="2" key="1">
    <citation type="submission" date="2022-03" db="EMBL/GenBank/DDBJ databases">
        <authorList>
            <person name="Lindestad O."/>
        </authorList>
    </citation>
    <scope>NUCLEOTIDE SEQUENCE</scope>
</reference>
<evidence type="ECO:0000313" key="2">
    <source>
        <dbReference type="EMBL" id="CAH2232406.1"/>
    </source>
</evidence>
<dbReference type="OrthoDB" id="14833at2759"/>
<feature type="domain" description="PH" evidence="1">
    <location>
        <begin position="1"/>
        <end position="58"/>
    </location>
</feature>
<sequence>MTRGVRRGCVRLRAAVIGIDDEDDSTFTITVDHKTFHFQARDGSERERWVRALEDTIVRHGRRERWSRCVPAPAHRHGDLERRISEADAYLQIMIELVSKMTTRVSELAEPQDKNKGQVILDHSNVMLDNIKHSIVLLQIAKNTVNPVNGVYQGPTTLSQSHIKEDLSSRVELGSECRELSTPTHPITPLEHIDAPRQAMTLLVPDTSYSSSEGEDDFYDADDELVDTVTPGPRLGLIRRLRVTQRMMERAVSGVLRDLIRSRKFHKYSSNAVACTGFLTRICMKKEDAIKWNNPWRL</sequence>
<dbReference type="SUPFAM" id="SSF50729">
    <property type="entry name" value="PH domain-like"/>
    <property type="match status" value="1"/>
</dbReference>
<name>A0A8S4R710_9NEOP</name>
<evidence type="ECO:0000313" key="3">
    <source>
        <dbReference type="Proteomes" id="UP000838756"/>
    </source>
</evidence>
<dbReference type="PROSITE" id="PS50003">
    <property type="entry name" value="PH_DOMAIN"/>
    <property type="match status" value="1"/>
</dbReference>
<gene>
    <name evidence="2" type="primary">jg20999</name>
    <name evidence="2" type="ORF">PAEG_LOCUS10674</name>
</gene>